<dbReference type="Gene3D" id="3.90.110.10">
    <property type="entry name" value="Lactate dehydrogenase/glycoside hydrolase, family 4, C-terminal"/>
    <property type="match status" value="1"/>
</dbReference>
<comment type="caution">
    <text evidence="7">The sequence shown here is derived from an EMBL/GenBank/DDBJ whole genome shotgun (WGS) entry which is preliminary data.</text>
</comment>
<dbReference type="SUPFAM" id="SSF56327">
    <property type="entry name" value="LDH C-terminal domain-like"/>
    <property type="match status" value="1"/>
</dbReference>
<dbReference type="InterPro" id="IPR015955">
    <property type="entry name" value="Lactate_DH/Glyco_Ohase_4_C"/>
</dbReference>
<dbReference type="FunFam" id="3.90.110.10:FF:000006">
    <property type="entry name" value="putative malate dehydrogenase 1B"/>
    <property type="match status" value="1"/>
</dbReference>
<dbReference type="GO" id="GO:0006108">
    <property type="term" value="P:malate metabolic process"/>
    <property type="evidence" value="ECO:0007669"/>
    <property type="project" value="InterPro"/>
</dbReference>
<protein>
    <recommendedName>
        <fullName evidence="5">Putative malate dehydrogenase 1B</fullName>
    </recommendedName>
</protein>
<dbReference type="PANTHER" id="PTHR23382">
    <property type="entry name" value="MALATE DEHYDROGENASE"/>
    <property type="match status" value="1"/>
</dbReference>
<sequence>MAKFVLAGKADCPYFAKAEILADFLQRNLPNFSVHKIRKHPKDWQCWLENTCEQNGWRHEASPVVWRELVDRGGRGLLLGGFSDFLEHVQGYYDITSDMSTALMLEIAAENQQAVEQCMREEEDRRSLVQPKHVWISSSLNLTSYHLIPLLCDPGVLGDSPVLWLHLLDVDGIAEALEGLVMEAEDLACPRIHRVSVHTRLDHAFLHAHVVVLLDEPMPDQEEEDERALLRKTAERFQRYGQLLEAGASKDVRVIVAGNSFVNLKVSVLLENAPSLDSSRCVGIATQLENEARAQIARKLQVKSADVRDVIVWGNVSGSFHIDLQRSKVFRCESAIWGPPGFSLPVSEMIYDRKWLESDFLNFVGAQRTTVTGKTQRTAAMSAANGIVAVLKAWDSDSAPGEVHSLCVLSTGQFAIPAGLVFSMPVSFQRGSWAVLPDITISEELQSNLQAATNQLLAEKSLASELLSGQS</sequence>
<dbReference type="GO" id="GO:0016616">
    <property type="term" value="F:oxidoreductase activity, acting on the CH-OH group of donors, NAD or NADP as acceptor"/>
    <property type="evidence" value="ECO:0007669"/>
    <property type="project" value="InterPro"/>
</dbReference>
<dbReference type="AlphaFoldDB" id="A0A9D3RKX5"/>
<dbReference type="Pfam" id="PF02866">
    <property type="entry name" value="Ldh_1_C"/>
    <property type="match status" value="1"/>
</dbReference>
<evidence type="ECO:0000313" key="7">
    <source>
        <dbReference type="EMBL" id="KAG5833970.1"/>
    </source>
</evidence>
<dbReference type="GO" id="GO:0006099">
    <property type="term" value="P:tricarboxylic acid cycle"/>
    <property type="evidence" value="ECO:0007669"/>
    <property type="project" value="UniProtKB-KW"/>
</dbReference>
<dbReference type="Proteomes" id="UP001044222">
    <property type="component" value="Chromosome 16"/>
</dbReference>
<dbReference type="SUPFAM" id="SSF51735">
    <property type="entry name" value="NAD(P)-binding Rossmann-fold domains"/>
    <property type="match status" value="1"/>
</dbReference>
<dbReference type="Gene3D" id="3.40.50.720">
    <property type="entry name" value="NAD(P)-binding Rossmann-like Domain"/>
    <property type="match status" value="1"/>
</dbReference>
<evidence type="ECO:0000256" key="2">
    <source>
        <dbReference type="ARBA" id="ARBA00022532"/>
    </source>
</evidence>
<evidence type="ECO:0000256" key="5">
    <source>
        <dbReference type="ARBA" id="ARBA00039310"/>
    </source>
</evidence>
<evidence type="ECO:0000256" key="4">
    <source>
        <dbReference type="ARBA" id="ARBA00023027"/>
    </source>
</evidence>
<evidence type="ECO:0000259" key="6">
    <source>
        <dbReference type="Pfam" id="PF02866"/>
    </source>
</evidence>
<reference evidence="7" key="1">
    <citation type="submission" date="2021-01" db="EMBL/GenBank/DDBJ databases">
        <title>A chromosome-scale assembly of European eel, Anguilla anguilla.</title>
        <authorList>
            <person name="Henkel C."/>
            <person name="Jong-Raadsen S.A."/>
            <person name="Dufour S."/>
            <person name="Weltzien F.-A."/>
            <person name="Palstra A.P."/>
            <person name="Pelster B."/>
            <person name="Spaink H.P."/>
            <person name="Van Den Thillart G.E."/>
            <person name="Jansen H."/>
            <person name="Zahm M."/>
            <person name="Klopp C."/>
            <person name="Cedric C."/>
            <person name="Louis A."/>
            <person name="Berthelot C."/>
            <person name="Parey E."/>
            <person name="Roest Crollius H."/>
            <person name="Montfort J."/>
            <person name="Robinson-Rechavi M."/>
            <person name="Bucao C."/>
            <person name="Bouchez O."/>
            <person name="Gislard M."/>
            <person name="Lluch J."/>
            <person name="Milhes M."/>
            <person name="Lampietro C."/>
            <person name="Lopez Roques C."/>
            <person name="Donnadieu C."/>
            <person name="Braasch I."/>
            <person name="Desvignes T."/>
            <person name="Postlethwait J."/>
            <person name="Bobe J."/>
            <person name="Guiguen Y."/>
            <person name="Dirks R."/>
        </authorList>
    </citation>
    <scope>NUCLEOTIDE SEQUENCE</scope>
    <source>
        <strain evidence="7">Tag_6206</strain>
        <tissue evidence="7">Liver</tissue>
    </source>
</reference>
<dbReference type="InterPro" id="IPR036291">
    <property type="entry name" value="NAD(P)-bd_dom_sf"/>
</dbReference>
<name>A0A9D3RKX5_ANGAN</name>
<evidence type="ECO:0000256" key="3">
    <source>
        <dbReference type="ARBA" id="ARBA00023002"/>
    </source>
</evidence>
<keyword evidence="3" id="KW-0560">Oxidoreductase</keyword>
<dbReference type="InterPro" id="IPR022383">
    <property type="entry name" value="Lactate/malate_DH_C"/>
</dbReference>
<keyword evidence="8" id="KW-1185">Reference proteome</keyword>
<dbReference type="FunFam" id="3.40.50.720:FF:000144">
    <property type="entry name" value="Malate dehydrogenase [NADP]"/>
    <property type="match status" value="1"/>
</dbReference>
<dbReference type="GO" id="GO:0016615">
    <property type="term" value="F:malate dehydrogenase activity"/>
    <property type="evidence" value="ECO:0007669"/>
    <property type="project" value="InterPro"/>
</dbReference>
<accession>A0A9D3RKX5</accession>
<evidence type="ECO:0000256" key="1">
    <source>
        <dbReference type="ARBA" id="ARBA00009613"/>
    </source>
</evidence>
<gene>
    <name evidence="7" type="ORF">ANANG_G00281600</name>
</gene>
<keyword evidence="2" id="KW-0816">Tricarboxylic acid cycle</keyword>
<comment type="similarity">
    <text evidence="1">Belongs to the LDH/MDH superfamily. MDH type 2 family.</text>
</comment>
<keyword evidence="4" id="KW-0520">NAD</keyword>
<dbReference type="InterPro" id="IPR010945">
    <property type="entry name" value="Malate_DH_type2"/>
</dbReference>
<feature type="domain" description="Lactate/malate dehydrogenase C-terminal" evidence="6">
    <location>
        <begin position="291"/>
        <end position="463"/>
    </location>
</feature>
<evidence type="ECO:0000313" key="8">
    <source>
        <dbReference type="Proteomes" id="UP001044222"/>
    </source>
</evidence>
<proteinExistence type="inferred from homology"/>
<dbReference type="EMBL" id="JAFIRN010000016">
    <property type="protein sequence ID" value="KAG5833970.1"/>
    <property type="molecule type" value="Genomic_DNA"/>
</dbReference>
<organism evidence="7 8">
    <name type="scientific">Anguilla anguilla</name>
    <name type="common">European freshwater eel</name>
    <name type="synonym">Muraena anguilla</name>
    <dbReference type="NCBI Taxonomy" id="7936"/>
    <lineage>
        <taxon>Eukaryota</taxon>
        <taxon>Metazoa</taxon>
        <taxon>Chordata</taxon>
        <taxon>Craniata</taxon>
        <taxon>Vertebrata</taxon>
        <taxon>Euteleostomi</taxon>
        <taxon>Actinopterygii</taxon>
        <taxon>Neopterygii</taxon>
        <taxon>Teleostei</taxon>
        <taxon>Anguilliformes</taxon>
        <taxon>Anguillidae</taxon>
        <taxon>Anguilla</taxon>
    </lineage>
</organism>